<dbReference type="SUPFAM" id="SSF49854">
    <property type="entry name" value="Spermadhesin, CUB domain"/>
    <property type="match status" value="1"/>
</dbReference>
<dbReference type="SMART" id="SM00042">
    <property type="entry name" value="CUB"/>
    <property type="match status" value="1"/>
</dbReference>
<gene>
    <name evidence="6" type="ORF">fugu_010310</name>
</gene>
<reference evidence="6 7" key="1">
    <citation type="submission" date="2019-04" db="EMBL/GenBank/DDBJ databases">
        <title>The sequence and de novo assembly of Takifugu bimaculatus genome using PacBio and Hi-C technologies.</title>
        <authorList>
            <person name="Xu P."/>
            <person name="Liu B."/>
            <person name="Zhou Z."/>
        </authorList>
    </citation>
    <scope>NUCLEOTIDE SEQUENCE [LARGE SCALE GENOMIC DNA]</scope>
    <source>
        <strain evidence="6">TB-2018</strain>
        <tissue evidence="6">Muscle</tissue>
    </source>
</reference>
<comment type="caution">
    <text evidence="3">Lacks conserved residue(s) required for the propagation of feature annotation.</text>
</comment>
<evidence type="ECO:0000313" key="6">
    <source>
        <dbReference type="EMBL" id="TNN02823.1"/>
    </source>
</evidence>
<keyword evidence="4" id="KW-0732">Signal</keyword>
<sequence>MRPKRRQLAEPGMASPLPVPLIVLLLLSANLHGCQAGDCKGHRQVLRGPPGYVTDGPGNYSVNGNCEWLIKAPSNSHRIVLNFTFMETECTYDYLFVYDGDSYQSPLLASLSGKTMPQPIEAKSGKMLLHLFSDANYNLLGLQCHLHLLLVPWSLRRTRSVRLLHPQVPLPAGLGGGGLHVPAVLRVLFRERPV</sequence>
<name>A0A4Z2CEZ4_9TELE</name>
<accession>A0A4Z2CEZ4</accession>
<evidence type="ECO:0000256" key="2">
    <source>
        <dbReference type="ARBA" id="ARBA00023157"/>
    </source>
</evidence>
<dbReference type="InterPro" id="IPR035914">
    <property type="entry name" value="Sperma_CUB_dom_sf"/>
</dbReference>
<keyword evidence="7" id="KW-1185">Reference proteome</keyword>
<feature type="signal peptide" evidence="4">
    <location>
        <begin position="1"/>
        <end position="36"/>
    </location>
</feature>
<dbReference type="CDD" id="cd00041">
    <property type="entry name" value="CUB"/>
    <property type="match status" value="1"/>
</dbReference>
<comment type="caution">
    <text evidence="6">The sequence shown here is derived from an EMBL/GenBank/DDBJ whole genome shotgun (WGS) entry which is preliminary data.</text>
</comment>
<dbReference type="Pfam" id="PF00431">
    <property type="entry name" value="CUB"/>
    <property type="match status" value="1"/>
</dbReference>
<keyword evidence="2 3" id="KW-1015">Disulfide bond</keyword>
<protein>
    <recommendedName>
        <fullName evidence="5">CUB domain-containing protein</fullName>
    </recommendedName>
</protein>
<evidence type="ECO:0000259" key="5">
    <source>
        <dbReference type="PROSITE" id="PS01180"/>
    </source>
</evidence>
<keyword evidence="1" id="KW-0677">Repeat</keyword>
<evidence type="ECO:0000313" key="7">
    <source>
        <dbReference type="Proteomes" id="UP000516260"/>
    </source>
</evidence>
<dbReference type="Proteomes" id="UP000516260">
    <property type="component" value="Chromosome 10"/>
</dbReference>
<dbReference type="PANTHER" id="PTHR24251">
    <property type="entry name" value="OVOCHYMASE-RELATED"/>
    <property type="match status" value="1"/>
</dbReference>
<dbReference type="Gene3D" id="2.60.120.290">
    <property type="entry name" value="Spermadhesin, CUB domain"/>
    <property type="match status" value="1"/>
</dbReference>
<dbReference type="PROSITE" id="PS01180">
    <property type="entry name" value="CUB"/>
    <property type="match status" value="1"/>
</dbReference>
<feature type="chain" id="PRO_5021186204" description="CUB domain-containing protein" evidence="4">
    <location>
        <begin position="37"/>
        <end position="194"/>
    </location>
</feature>
<evidence type="ECO:0000256" key="4">
    <source>
        <dbReference type="SAM" id="SignalP"/>
    </source>
</evidence>
<dbReference type="InterPro" id="IPR000859">
    <property type="entry name" value="CUB_dom"/>
</dbReference>
<dbReference type="PANTHER" id="PTHR24251:SF50">
    <property type="entry name" value="ATTRACTIN-LIKE 1A"/>
    <property type="match status" value="1"/>
</dbReference>
<proteinExistence type="predicted"/>
<organism evidence="6 7">
    <name type="scientific">Takifugu bimaculatus</name>
    <dbReference type="NCBI Taxonomy" id="433685"/>
    <lineage>
        <taxon>Eukaryota</taxon>
        <taxon>Metazoa</taxon>
        <taxon>Chordata</taxon>
        <taxon>Craniata</taxon>
        <taxon>Vertebrata</taxon>
        <taxon>Euteleostomi</taxon>
        <taxon>Actinopterygii</taxon>
        <taxon>Neopterygii</taxon>
        <taxon>Teleostei</taxon>
        <taxon>Neoteleostei</taxon>
        <taxon>Acanthomorphata</taxon>
        <taxon>Eupercaria</taxon>
        <taxon>Tetraodontiformes</taxon>
        <taxon>Tetradontoidea</taxon>
        <taxon>Tetraodontidae</taxon>
        <taxon>Takifugu</taxon>
    </lineage>
</organism>
<evidence type="ECO:0000256" key="1">
    <source>
        <dbReference type="ARBA" id="ARBA00022737"/>
    </source>
</evidence>
<feature type="disulfide bond" evidence="3">
    <location>
        <begin position="39"/>
        <end position="66"/>
    </location>
</feature>
<evidence type="ECO:0000256" key="3">
    <source>
        <dbReference type="PROSITE-ProRule" id="PRU00059"/>
    </source>
</evidence>
<dbReference type="FunFam" id="2.60.120.290:FF:000023">
    <property type="entry name" value="Multiple epidermal growth factor-like domains 8"/>
    <property type="match status" value="1"/>
</dbReference>
<feature type="domain" description="CUB" evidence="5">
    <location>
        <begin position="39"/>
        <end position="149"/>
    </location>
</feature>
<dbReference type="EMBL" id="SWLE01000002">
    <property type="protein sequence ID" value="TNN02823.1"/>
    <property type="molecule type" value="Genomic_DNA"/>
</dbReference>
<dbReference type="AlphaFoldDB" id="A0A4Z2CEZ4"/>